<feature type="transmembrane region" description="Helical" evidence="5">
    <location>
        <begin position="225"/>
        <end position="246"/>
    </location>
</feature>
<comment type="subcellular location">
    <subcellularLocation>
        <location evidence="1">Membrane</location>
        <topology evidence="1">Multi-pass membrane protein</topology>
    </subcellularLocation>
</comment>
<protein>
    <submittedName>
        <fullName evidence="6">Pantothenates transporter PanS</fullName>
    </submittedName>
</protein>
<dbReference type="Proteomes" id="UP000838821">
    <property type="component" value="Unassembled WGS sequence"/>
</dbReference>
<evidence type="ECO:0000313" key="7">
    <source>
        <dbReference type="Proteomes" id="UP000838821"/>
    </source>
</evidence>
<accession>A0ABM9C185</accession>
<feature type="transmembrane region" description="Helical" evidence="5">
    <location>
        <begin position="201"/>
        <end position="219"/>
    </location>
</feature>
<proteinExistence type="predicted"/>
<evidence type="ECO:0000256" key="5">
    <source>
        <dbReference type="SAM" id="Phobius"/>
    </source>
</evidence>
<dbReference type="PANTHER" id="PTHR10361:SF28">
    <property type="entry name" value="P3 PROTEIN-RELATED"/>
    <property type="match status" value="1"/>
</dbReference>
<keyword evidence="7" id="KW-1185">Reference proteome</keyword>
<evidence type="ECO:0000256" key="2">
    <source>
        <dbReference type="ARBA" id="ARBA00022692"/>
    </source>
</evidence>
<keyword evidence="2 5" id="KW-0812">Transmembrane</keyword>
<evidence type="ECO:0000256" key="1">
    <source>
        <dbReference type="ARBA" id="ARBA00004141"/>
    </source>
</evidence>
<feature type="transmembrane region" description="Helical" evidence="5">
    <location>
        <begin position="12"/>
        <end position="31"/>
    </location>
</feature>
<evidence type="ECO:0000256" key="4">
    <source>
        <dbReference type="ARBA" id="ARBA00023136"/>
    </source>
</evidence>
<keyword evidence="3 5" id="KW-1133">Transmembrane helix</keyword>
<evidence type="ECO:0000313" key="6">
    <source>
        <dbReference type="EMBL" id="CAH1200230.1"/>
    </source>
</evidence>
<dbReference type="RefSeq" id="WP_236286006.1">
    <property type="nucleotide sequence ID" value="NZ_CAKMMW010000003.1"/>
</dbReference>
<feature type="transmembrane region" description="Helical" evidence="5">
    <location>
        <begin position="124"/>
        <end position="146"/>
    </location>
</feature>
<dbReference type="EMBL" id="CAKMMW010000003">
    <property type="protein sequence ID" value="CAH1200230.1"/>
    <property type="molecule type" value="Genomic_DNA"/>
</dbReference>
<gene>
    <name evidence="6" type="primary">panS_1</name>
    <name evidence="6" type="ORF">PAECIP111891_01577</name>
</gene>
<keyword evidence="4 5" id="KW-0472">Membrane</keyword>
<dbReference type="InterPro" id="IPR004710">
    <property type="entry name" value="Bilac:Na_transpt"/>
</dbReference>
<organism evidence="6 7">
    <name type="scientific">Paenibacillus allorhizoplanae</name>
    <dbReference type="NCBI Taxonomy" id="2905648"/>
    <lineage>
        <taxon>Bacteria</taxon>
        <taxon>Bacillati</taxon>
        <taxon>Bacillota</taxon>
        <taxon>Bacilli</taxon>
        <taxon>Bacillales</taxon>
        <taxon>Paenibacillaceae</taxon>
        <taxon>Paenibacillus</taxon>
    </lineage>
</organism>
<feature type="transmembrane region" description="Helical" evidence="5">
    <location>
        <begin position="158"/>
        <end position="180"/>
    </location>
</feature>
<name>A0ABM9C185_9BACL</name>
<reference evidence="6" key="1">
    <citation type="submission" date="2022-01" db="EMBL/GenBank/DDBJ databases">
        <authorList>
            <person name="Criscuolo A."/>
        </authorList>
    </citation>
    <scope>NUCLEOTIDE SEQUENCE</scope>
    <source>
        <strain evidence="6">CIP111891</strain>
    </source>
</reference>
<dbReference type="InterPro" id="IPR002657">
    <property type="entry name" value="BilAc:Na_symport/Acr3"/>
</dbReference>
<comment type="caution">
    <text evidence="6">The sequence shown here is derived from an EMBL/GenBank/DDBJ whole genome shotgun (WGS) entry which is preliminary data.</text>
</comment>
<evidence type="ECO:0000256" key="3">
    <source>
        <dbReference type="ARBA" id="ARBA00022989"/>
    </source>
</evidence>
<feature type="transmembrane region" description="Helical" evidence="5">
    <location>
        <begin position="96"/>
        <end position="117"/>
    </location>
</feature>
<feature type="transmembrane region" description="Helical" evidence="5">
    <location>
        <begin position="37"/>
        <end position="55"/>
    </location>
</feature>
<dbReference type="Pfam" id="PF01758">
    <property type="entry name" value="SBF"/>
    <property type="match status" value="1"/>
</dbReference>
<sequence length="323" mass="36076">MLHKLNKSLEKWLPLITPTSVILGIILTVWLKSFTYLVPWIFGFMTFTGSLSMNFKDLKRVLIQPFPIFVSLLALHVLMPAIAWIIGNVFFHDDVYLRTGLILMVVIPTGVVSFMWVSIFKGNIALTLSVILIDTLLSPFLVPFTMDAFLGVQVKMDVFGMMKGLFFMIVLPSLLGMLLNQLSQGKVKEKWGRPLSPFSKIGLAFTIAINSAVVAPYFTKIDSKLVLTACVIVVMASSGYLIGWLIARWLKWDRDIMVTMVFNTGMRNNSAGAVLAISFFPPPVAMPVIMCMLFQQLLASLFGQLLCKAPDSIKLKRVSQKTI</sequence>
<dbReference type="InterPro" id="IPR038770">
    <property type="entry name" value="Na+/solute_symporter_sf"/>
</dbReference>
<feature type="transmembrane region" description="Helical" evidence="5">
    <location>
        <begin position="67"/>
        <end position="90"/>
    </location>
</feature>
<feature type="transmembrane region" description="Helical" evidence="5">
    <location>
        <begin position="258"/>
        <end position="280"/>
    </location>
</feature>
<dbReference type="Gene3D" id="1.20.1530.20">
    <property type="match status" value="1"/>
</dbReference>
<dbReference type="PANTHER" id="PTHR10361">
    <property type="entry name" value="SODIUM-BILE ACID COTRANSPORTER"/>
    <property type="match status" value="1"/>
</dbReference>